<sequence>MAIRMAGMVSGLDTDSIIKELMSAQSLKKTKIEQKKTKTEWKQDKWSELNTKIYKLYTEQVSKMRLQKTYLTKKASSSDETFVTATANSNAVSGSHELTVTQLANAQSVTGKKITATSKTKLTDLNMAKGTVITVKNGAGDNEVVKTLEVADSTTIDDFVSTLKSAGLNASFDENQGRFFISAKSSGADNAFSISTGTVDISSDYAKAKTELENVYTGSNSNLQKFYNDYASAVEKTLEKKKIYDNAATGSDEKVTAYDEWQAAEKERQKLISNLGESVEKAKLEEIENDARKKVSEDYLKTLVPGNKEYDEIKESVEKNYYELDSDGNLPAAGQRKFTDSAKEAAKAAIKQEATDAINEAIKNGTFDANAQSKEEAIENKYNELIAAKGGEDAAIKDKIENTTDGLIASAITEAKKSAANEYAVSNETGIAAVEAEIEANKSKATDAKNDVIAKAQEYGNVYYNMINSGGSGTTVTTGQLGGLGLTDIDGYGLPAGNKEVDGVTISAASDVEYTLDGVKFNDTKNEFTVAGVTYNIKGYKAGQTATITVNNDVDAVYDSVKTFVKEYNKLVTEMAEAYYATSARGYEPLTTEEKESMTDDQIKLWEDKIKGSLLRRDDTLGSLMTAMRAALQTSVDINGKQYSLASFGITTGTDYKERGLLHIYGDTEDSVYADRDDKLKKALNEDPDLVMNVFTNIVDKLHSTMQDKMKATSLSSALTFYNDKQLKNTIEDYKEDITAWTKKLKEMENKYYKQFSAMETALSKLNSQTNSLSGLLGS</sequence>
<protein>
    <recommendedName>
        <fullName evidence="5">Flagellar hook-associated protein 2</fullName>
        <shortName evidence="5">HAP2</shortName>
    </recommendedName>
    <alternativeName>
        <fullName evidence="5">Flagellar cap protein</fullName>
    </alternativeName>
</protein>
<dbReference type="InterPro" id="IPR010809">
    <property type="entry name" value="FliD_C"/>
</dbReference>
<dbReference type="AlphaFoldDB" id="A0A6L5XYC8"/>
<gene>
    <name evidence="8" type="primary">fliD</name>
    <name evidence="8" type="ORF">FYJ58_08265</name>
</gene>
<evidence type="ECO:0000313" key="9">
    <source>
        <dbReference type="Proteomes" id="UP000482209"/>
    </source>
</evidence>
<dbReference type="RefSeq" id="WP_154519278.1">
    <property type="nucleotide sequence ID" value="NZ_VUMT01000010.1"/>
</dbReference>
<comment type="subunit">
    <text evidence="2 5">Homopentamer.</text>
</comment>
<evidence type="ECO:0000256" key="5">
    <source>
        <dbReference type="RuleBase" id="RU362066"/>
    </source>
</evidence>
<dbReference type="InterPro" id="IPR003481">
    <property type="entry name" value="FliD_N"/>
</dbReference>
<evidence type="ECO:0000256" key="4">
    <source>
        <dbReference type="ARBA" id="ARBA00023143"/>
    </source>
</evidence>
<keyword evidence="3 5" id="KW-0175">Coiled coil</keyword>
<dbReference type="PANTHER" id="PTHR30288">
    <property type="entry name" value="FLAGELLAR CAP/ASSEMBLY PROTEIN FLID"/>
    <property type="match status" value="1"/>
</dbReference>
<dbReference type="Pfam" id="PF07195">
    <property type="entry name" value="FliD_C"/>
    <property type="match status" value="1"/>
</dbReference>
<name>A0A6L5XYC8_9FIRM</name>
<reference evidence="8 9" key="1">
    <citation type="submission" date="2019-08" db="EMBL/GenBank/DDBJ databases">
        <title>In-depth cultivation of the pig gut microbiome towards novel bacterial diversity and tailored functional studies.</title>
        <authorList>
            <person name="Wylensek D."/>
            <person name="Hitch T.C.A."/>
            <person name="Clavel T."/>
        </authorList>
    </citation>
    <scope>NUCLEOTIDE SEQUENCE [LARGE SCALE GENOMIC DNA]</scope>
    <source>
        <strain evidence="8 9">WCA-693-APC-MOT-I</strain>
    </source>
</reference>
<keyword evidence="5" id="KW-0964">Secreted</keyword>
<evidence type="ECO:0000313" key="8">
    <source>
        <dbReference type="EMBL" id="MSS63870.1"/>
    </source>
</evidence>
<organism evidence="8 9">
    <name type="scientific">Velocimicrobium porci</name>
    <dbReference type="NCBI Taxonomy" id="2606634"/>
    <lineage>
        <taxon>Bacteria</taxon>
        <taxon>Bacillati</taxon>
        <taxon>Bacillota</taxon>
        <taxon>Clostridia</taxon>
        <taxon>Lachnospirales</taxon>
        <taxon>Lachnospiraceae</taxon>
        <taxon>Velocimicrobium</taxon>
    </lineage>
</organism>
<dbReference type="Pfam" id="PF02465">
    <property type="entry name" value="FliD_N"/>
    <property type="match status" value="1"/>
</dbReference>
<comment type="function">
    <text evidence="5">Required for morphogenesis and for the elongation of the flagellar filament by facilitating polymerization of the flagellin monomers at the tip of growing filament. Forms a capping structure, which prevents flagellin subunits (transported through the central channel of the flagellum) from leaking out without polymerization at the distal end.</text>
</comment>
<keyword evidence="9" id="KW-1185">Reference proteome</keyword>
<evidence type="ECO:0000256" key="1">
    <source>
        <dbReference type="ARBA" id="ARBA00009764"/>
    </source>
</evidence>
<evidence type="ECO:0000256" key="3">
    <source>
        <dbReference type="ARBA" id="ARBA00023054"/>
    </source>
</evidence>
<dbReference type="Proteomes" id="UP000482209">
    <property type="component" value="Unassembled WGS sequence"/>
</dbReference>
<evidence type="ECO:0000259" key="7">
    <source>
        <dbReference type="Pfam" id="PF07195"/>
    </source>
</evidence>
<dbReference type="GO" id="GO:0009424">
    <property type="term" value="C:bacterial-type flagellum hook"/>
    <property type="evidence" value="ECO:0007669"/>
    <property type="project" value="UniProtKB-UniRule"/>
</dbReference>
<keyword evidence="8" id="KW-0966">Cell projection</keyword>
<dbReference type="InterPro" id="IPR040026">
    <property type="entry name" value="FliD"/>
</dbReference>
<feature type="coiled-coil region" evidence="5">
    <location>
        <begin position="724"/>
        <end position="751"/>
    </location>
</feature>
<dbReference type="EMBL" id="VUMT01000010">
    <property type="protein sequence ID" value="MSS63870.1"/>
    <property type="molecule type" value="Genomic_DNA"/>
</dbReference>
<proteinExistence type="inferred from homology"/>
<feature type="domain" description="Flagellar hook-associated protein 2 C-terminal" evidence="7">
    <location>
        <begin position="509"/>
        <end position="768"/>
    </location>
</feature>
<dbReference type="GO" id="GO:0009421">
    <property type="term" value="C:bacterial-type flagellum filament cap"/>
    <property type="evidence" value="ECO:0007669"/>
    <property type="project" value="InterPro"/>
</dbReference>
<dbReference type="GO" id="GO:0005576">
    <property type="term" value="C:extracellular region"/>
    <property type="evidence" value="ECO:0007669"/>
    <property type="project" value="UniProtKB-SubCell"/>
</dbReference>
<evidence type="ECO:0000256" key="2">
    <source>
        <dbReference type="ARBA" id="ARBA00011255"/>
    </source>
</evidence>
<dbReference type="GO" id="GO:0007155">
    <property type="term" value="P:cell adhesion"/>
    <property type="evidence" value="ECO:0007669"/>
    <property type="project" value="InterPro"/>
</dbReference>
<dbReference type="PANTHER" id="PTHR30288:SF0">
    <property type="entry name" value="FLAGELLAR HOOK-ASSOCIATED PROTEIN 2"/>
    <property type="match status" value="1"/>
</dbReference>
<keyword evidence="8" id="KW-0282">Flagellum</keyword>
<comment type="subcellular location">
    <subcellularLocation>
        <location evidence="5">Secreted</location>
    </subcellularLocation>
    <subcellularLocation>
        <location evidence="5">Bacterial flagellum</location>
    </subcellularLocation>
</comment>
<comment type="caution">
    <text evidence="8">The sequence shown here is derived from an EMBL/GenBank/DDBJ whole genome shotgun (WGS) entry which is preliminary data.</text>
</comment>
<comment type="similarity">
    <text evidence="1 5">Belongs to the FliD family.</text>
</comment>
<evidence type="ECO:0000259" key="6">
    <source>
        <dbReference type="Pfam" id="PF02465"/>
    </source>
</evidence>
<keyword evidence="8" id="KW-0969">Cilium</keyword>
<accession>A0A6L5XYC8</accession>
<dbReference type="GO" id="GO:0071973">
    <property type="term" value="P:bacterial-type flagellum-dependent cell motility"/>
    <property type="evidence" value="ECO:0007669"/>
    <property type="project" value="TreeGrafter"/>
</dbReference>
<keyword evidence="4 5" id="KW-0975">Bacterial flagellum</keyword>
<feature type="domain" description="Flagellar hook-associated protein 2 N-terminal" evidence="6">
    <location>
        <begin position="10"/>
        <end position="107"/>
    </location>
</feature>